<evidence type="ECO:0000313" key="2">
    <source>
        <dbReference type="Proteomes" id="UP001219525"/>
    </source>
</evidence>
<evidence type="ECO:0000313" key="1">
    <source>
        <dbReference type="EMBL" id="KAJ7216055.1"/>
    </source>
</evidence>
<sequence>GHICIFLPKFHCEINFIRYLWGAVKRYLRENCDYMFEGLKENIQKAMASVPVELIRKWEHRVWRFIDAYADGLGAKDAQKRVKELTSYVMERTGESMDVYVDTWSRFFLDFPRFWGTVLAVLMGLHNQ</sequence>
<proteinExistence type="predicted"/>
<dbReference type="AlphaFoldDB" id="A0AAD6VMH8"/>
<dbReference type="PANTHER" id="PTHR35871:SF1">
    <property type="entry name" value="CXC1-LIKE CYSTEINE CLUSTER ASSOCIATED WITH KDZ TRANSPOSASES DOMAIN-CONTAINING PROTEIN"/>
    <property type="match status" value="1"/>
</dbReference>
<reference evidence="1" key="1">
    <citation type="submission" date="2023-03" db="EMBL/GenBank/DDBJ databases">
        <title>Massive genome expansion in bonnet fungi (Mycena s.s.) driven by repeated elements and novel gene families across ecological guilds.</title>
        <authorList>
            <consortium name="Lawrence Berkeley National Laboratory"/>
            <person name="Harder C.B."/>
            <person name="Miyauchi S."/>
            <person name="Viragh M."/>
            <person name="Kuo A."/>
            <person name="Thoen E."/>
            <person name="Andreopoulos B."/>
            <person name="Lu D."/>
            <person name="Skrede I."/>
            <person name="Drula E."/>
            <person name="Henrissat B."/>
            <person name="Morin E."/>
            <person name="Kohler A."/>
            <person name="Barry K."/>
            <person name="LaButti K."/>
            <person name="Morin E."/>
            <person name="Salamov A."/>
            <person name="Lipzen A."/>
            <person name="Mereny Z."/>
            <person name="Hegedus B."/>
            <person name="Baldrian P."/>
            <person name="Stursova M."/>
            <person name="Weitz H."/>
            <person name="Taylor A."/>
            <person name="Grigoriev I.V."/>
            <person name="Nagy L.G."/>
            <person name="Martin F."/>
            <person name="Kauserud H."/>
        </authorList>
    </citation>
    <scope>NUCLEOTIDE SEQUENCE</scope>
    <source>
        <strain evidence="1">9144</strain>
    </source>
</reference>
<dbReference type="Proteomes" id="UP001219525">
    <property type="component" value="Unassembled WGS sequence"/>
</dbReference>
<protein>
    <submittedName>
        <fullName evidence="1">Uncharacterized protein</fullName>
    </submittedName>
</protein>
<accession>A0AAD6VMH8</accession>
<gene>
    <name evidence="1" type="ORF">GGX14DRAFT_359245</name>
</gene>
<organism evidence="1 2">
    <name type="scientific">Mycena pura</name>
    <dbReference type="NCBI Taxonomy" id="153505"/>
    <lineage>
        <taxon>Eukaryota</taxon>
        <taxon>Fungi</taxon>
        <taxon>Dikarya</taxon>
        <taxon>Basidiomycota</taxon>
        <taxon>Agaricomycotina</taxon>
        <taxon>Agaricomycetes</taxon>
        <taxon>Agaricomycetidae</taxon>
        <taxon>Agaricales</taxon>
        <taxon>Marasmiineae</taxon>
        <taxon>Mycenaceae</taxon>
        <taxon>Mycena</taxon>
    </lineage>
</organism>
<dbReference type="InterPro" id="IPR036397">
    <property type="entry name" value="RNaseH_sf"/>
</dbReference>
<dbReference type="Gene3D" id="3.30.420.10">
    <property type="entry name" value="Ribonuclease H-like superfamily/Ribonuclease H"/>
    <property type="match status" value="1"/>
</dbReference>
<keyword evidence="2" id="KW-1185">Reference proteome</keyword>
<dbReference type="PANTHER" id="PTHR35871">
    <property type="entry name" value="EXPRESSED PROTEIN"/>
    <property type="match status" value="1"/>
</dbReference>
<dbReference type="GO" id="GO:0003676">
    <property type="term" value="F:nucleic acid binding"/>
    <property type="evidence" value="ECO:0007669"/>
    <property type="project" value="InterPro"/>
</dbReference>
<comment type="caution">
    <text evidence="1">The sequence shown here is derived from an EMBL/GenBank/DDBJ whole genome shotgun (WGS) entry which is preliminary data.</text>
</comment>
<name>A0AAD6VMH8_9AGAR</name>
<feature type="non-terminal residue" evidence="1">
    <location>
        <position position="1"/>
    </location>
</feature>
<dbReference type="EMBL" id="JARJCW010000016">
    <property type="protein sequence ID" value="KAJ7216055.1"/>
    <property type="molecule type" value="Genomic_DNA"/>
</dbReference>